<protein>
    <submittedName>
        <fullName evidence="3">SRPBCC domain-containing protein</fullName>
    </submittedName>
</protein>
<organism evidence="3 4">
    <name type="scientific">Mucilaginibacter litoreus</name>
    <dbReference type="NCBI Taxonomy" id="1048221"/>
    <lineage>
        <taxon>Bacteria</taxon>
        <taxon>Pseudomonadati</taxon>
        <taxon>Bacteroidota</taxon>
        <taxon>Sphingobacteriia</taxon>
        <taxon>Sphingobacteriales</taxon>
        <taxon>Sphingobacteriaceae</taxon>
        <taxon>Mucilaginibacter</taxon>
    </lineage>
</organism>
<dbReference type="Proteomes" id="UP001597010">
    <property type="component" value="Unassembled WGS sequence"/>
</dbReference>
<dbReference type="EMBL" id="JBHTHZ010000002">
    <property type="protein sequence ID" value="MFD0792674.1"/>
    <property type="molecule type" value="Genomic_DNA"/>
</dbReference>
<name>A0ABW3AQQ5_9SPHI</name>
<dbReference type="RefSeq" id="WP_377111342.1">
    <property type="nucleotide sequence ID" value="NZ_JBHTHZ010000002.1"/>
</dbReference>
<evidence type="ECO:0000313" key="4">
    <source>
        <dbReference type="Proteomes" id="UP001597010"/>
    </source>
</evidence>
<feature type="domain" description="Activator of Hsp90 ATPase homologue 1/2-like C-terminal" evidence="2">
    <location>
        <begin position="11"/>
        <end position="146"/>
    </location>
</feature>
<dbReference type="Gene3D" id="3.30.530.20">
    <property type="match status" value="1"/>
</dbReference>
<reference evidence="4" key="1">
    <citation type="journal article" date="2019" name="Int. J. Syst. Evol. Microbiol.">
        <title>The Global Catalogue of Microorganisms (GCM) 10K type strain sequencing project: providing services to taxonomists for standard genome sequencing and annotation.</title>
        <authorList>
            <consortium name="The Broad Institute Genomics Platform"/>
            <consortium name="The Broad Institute Genome Sequencing Center for Infectious Disease"/>
            <person name="Wu L."/>
            <person name="Ma J."/>
        </authorList>
    </citation>
    <scope>NUCLEOTIDE SEQUENCE [LARGE SCALE GENOMIC DNA]</scope>
    <source>
        <strain evidence="4">CCUG 61484</strain>
    </source>
</reference>
<evidence type="ECO:0000313" key="3">
    <source>
        <dbReference type="EMBL" id="MFD0792674.1"/>
    </source>
</evidence>
<dbReference type="Pfam" id="PF08327">
    <property type="entry name" value="AHSA1"/>
    <property type="match status" value="1"/>
</dbReference>
<evidence type="ECO:0000259" key="2">
    <source>
        <dbReference type="Pfam" id="PF08327"/>
    </source>
</evidence>
<dbReference type="InterPro" id="IPR023393">
    <property type="entry name" value="START-like_dom_sf"/>
</dbReference>
<gene>
    <name evidence="3" type="ORF">ACFQZX_03535</name>
</gene>
<comment type="similarity">
    <text evidence="1">Belongs to the AHA1 family.</text>
</comment>
<dbReference type="SUPFAM" id="SSF55961">
    <property type="entry name" value="Bet v1-like"/>
    <property type="match status" value="1"/>
</dbReference>
<sequence length="149" mass="16778">MEYSKFEVSIDASTEKVWDSLWSDANYPKWTNAFCEGSHAVTNWQEGSKVHFLDGNNSGMFAVIERNEREKFMSIKALGEVVNGNEIVDTEMAKACAGSYENYTLTREGDKTHLLIELIADTLPPEFKDFMDNAWPKALKALKAVAESN</sequence>
<keyword evidence="4" id="KW-1185">Reference proteome</keyword>
<comment type="caution">
    <text evidence="3">The sequence shown here is derived from an EMBL/GenBank/DDBJ whole genome shotgun (WGS) entry which is preliminary data.</text>
</comment>
<dbReference type="InterPro" id="IPR013538">
    <property type="entry name" value="ASHA1/2-like_C"/>
</dbReference>
<evidence type="ECO:0000256" key="1">
    <source>
        <dbReference type="ARBA" id="ARBA00006817"/>
    </source>
</evidence>
<proteinExistence type="inferred from homology"/>
<accession>A0ABW3AQQ5</accession>